<evidence type="ECO:0000313" key="3">
    <source>
        <dbReference type="Proteomes" id="UP000052943"/>
    </source>
</evidence>
<reference evidence="2 3" key="1">
    <citation type="submission" date="2015-11" db="EMBL/GenBank/DDBJ databases">
        <title>Genomes and virulence difference between two physiological races of Phytophthora nicotianae.</title>
        <authorList>
            <person name="Liu H."/>
            <person name="Ma X."/>
            <person name="Yu H."/>
            <person name="Fang D."/>
            <person name="Li Y."/>
            <person name="Wang X."/>
            <person name="Wang W."/>
            <person name="Dong Y."/>
            <person name="Xiao B."/>
        </authorList>
    </citation>
    <scope>NUCLEOTIDE SEQUENCE [LARGE SCALE GENOMIC DNA]</scope>
    <source>
        <strain evidence="3">race 0</strain>
    </source>
</reference>
<evidence type="ECO:0008006" key="4">
    <source>
        <dbReference type="Google" id="ProtNLM"/>
    </source>
</evidence>
<proteinExistence type="predicted"/>
<evidence type="ECO:0000256" key="1">
    <source>
        <dbReference type="SAM" id="MobiDB-lite"/>
    </source>
</evidence>
<feature type="region of interest" description="Disordered" evidence="1">
    <location>
        <begin position="31"/>
        <end position="50"/>
    </location>
</feature>
<dbReference type="Proteomes" id="UP000052943">
    <property type="component" value="Unassembled WGS sequence"/>
</dbReference>
<protein>
    <recommendedName>
        <fullName evidence="4">BZIP transcription factor 1</fullName>
    </recommendedName>
</protein>
<sequence>MSFSSEYPPAIGSLSDNIIGKVMQRVLPPHRYSTSCNPNQANKAEQTAQNRDISRVCSRFTLSSNTQTTAASTSLCSDKIVPRFEILLPNRERPAVIPITHHTDDRRRGYVSPDEVDENEAAIESRRKRIRLTQARYRQKLLDKPKRLELAIQQLKEQTQHLEYERNQIVGGLSSQKTVWIAAVEYLRIFQRGCKAPLGTNVVDMDILKALVASNVAFSGGIGLDVLIQHWRVLTQYFPDISIQLKSLHQITDESVVAATTTTITMSDASMKSAFPHLLNGTTASRIVTKLQGQRLELQGSVRLYWDNAISRVVSIQAQADMMTPLMQLLENVDDVSLVFAHALITPECNLELGN</sequence>
<gene>
    <name evidence="2" type="ORF">AM587_10012916</name>
</gene>
<dbReference type="OMA" id="WAFAKQW"/>
<name>A0A0W8C2Z0_PHYNI</name>
<comment type="caution">
    <text evidence="2">The sequence shown here is derived from an EMBL/GenBank/DDBJ whole genome shotgun (WGS) entry which is preliminary data.</text>
</comment>
<evidence type="ECO:0000313" key="2">
    <source>
        <dbReference type="EMBL" id="KUF78440.1"/>
    </source>
</evidence>
<accession>A0A0W8C2Z0</accession>
<dbReference type="EMBL" id="LNFO01005331">
    <property type="protein sequence ID" value="KUF78440.1"/>
    <property type="molecule type" value="Genomic_DNA"/>
</dbReference>
<organism evidence="2 3">
    <name type="scientific">Phytophthora nicotianae</name>
    <name type="common">Potato buckeye rot agent</name>
    <name type="synonym">Phytophthora parasitica</name>
    <dbReference type="NCBI Taxonomy" id="4792"/>
    <lineage>
        <taxon>Eukaryota</taxon>
        <taxon>Sar</taxon>
        <taxon>Stramenopiles</taxon>
        <taxon>Oomycota</taxon>
        <taxon>Peronosporomycetes</taxon>
        <taxon>Peronosporales</taxon>
        <taxon>Peronosporaceae</taxon>
        <taxon>Phytophthora</taxon>
    </lineage>
</organism>
<feature type="compositionally biased region" description="Polar residues" evidence="1">
    <location>
        <begin position="32"/>
        <end position="50"/>
    </location>
</feature>
<dbReference type="AlphaFoldDB" id="A0A0W8C2Z0"/>